<evidence type="ECO:0000313" key="1">
    <source>
        <dbReference type="EMBL" id="KAJ6960429.1"/>
    </source>
</evidence>
<dbReference type="AlphaFoldDB" id="A0AAD6PU81"/>
<protein>
    <submittedName>
        <fullName evidence="1">Uncharacterized protein</fullName>
    </submittedName>
</protein>
<evidence type="ECO:0000313" key="2">
    <source>
        <dbReference type="Proteomes" id="UP001164929"/>
    </source>
</evidence>
<name>A0AAD6PU81_9ROSI</name>
<sequence length="162" mass="18017">MVSLSHIQWIPSSCYVLNQEDDDESDELESAQADVATNSNVDRHNYIAAAHMENFEILWTLTTNQRAVMQTTRWADSFLIPISLKEVDIVSKDSSPTTEEVEDSSMDSATRIGNSRCQHEQPVTIVGAPTTYAEVCNTIAAGSILDIKNQMAREASDWHAIQ</sequence>
<gene>
    <name evidence="1" type="ORF">NC653_038458</name>
</gene>
<accession>A0AAD6PU81</accession>
<comment type="caution">
    <text evidence="1">The sequence shown here is derived from an EMBL/GenBank/DDBJ whole genome shotgun (WGS) entry which is preliminary data.</text>
</comment>
<dbReference type="EMBL" id="JAQIZT010000017">
    <property type="protein sequence ID" value="KAJ6960429.1"/>
    <property type="molecule type" value="Genomic_DNA"/>
</dbReference>
<dbReference type="Proteomes" id="UP001164929">
    <property type="component" value="Chromosome 17"/>
</dbReference>
<reference evidence="1" key="1">
    <citation type="journal article" date="2023" name="Mol. Ecol. Resour.">
        <title>Chromosome-level genome assembly of a triploid poplar Populus alba 'Berolinensis'.</title>
        <authorList>
            <person name="Chen S."/>
            <person name="Yu Y."/>
            <person name="Wang X."/>
            <person name="Wang S."/>
            <person name="Zhang T."/>
            <person name="Zhou Y."/>
            <person name="He R."/>
            <person name="Meng N."/>
            <person name="Wang Y."/>
            <person name="Liu W."/>
            <person name="Liu Z."/>
            <person name="Liu J."/>
            <person name="Guo Q."/>
            <person name="Huang H."/>
            <person name="Sederoff R.R."/>
            <person name="Wang G."/>
            <person name="Qu G."/>
            <person name="Chen S."/>
        </authorList>
    </citation>
    <scope>NUCLEOTIDE SEQUENCE</scope>
    <source>
        <strain evidence="1">SC-2020</strain>
    </source>
</reference>
<proteinExistence type="predicted"/>
<organism evidence="1 2">
    <name type="scientific">Populus alba x Populus x berolinensis</name>
    <dbReference type="NCBI Taxonomy" id="444605"/>
    <lineage>
        <taxon>Eukaryota</taxon>
        <taxon>Viridiplantae</taxon>
        <taxon>Streptophyta</taxon>
        <taxon>Embryophyta</taxon>
        <taxon>Tracheophyta</taxon>
        <taxon>Spermatophyta</taxon>
        <taxon>Magnoliopsida</taxon>
        <taxon>eudicotyledons</taxon>
        <taxon>Gunneridae</taxon>
        <taxon>Pentapetalae</taxon>
        <taxon>rosids</taxon>
        <taxon>fabids</taxon>
        <taxon>Malpighiales</taxon>
        <taxon>Salicaceae</taxon>
        <taxon>Saliceae</taxon>
        <taxon>Populus</taxon>
    </lineage>
</organism>
<keyword evidence="2" id="KW-1185">Reference proteome</keyword>